<keyword evidence="2" id="KW-1185">Reference proteome</keyword>
<dbReference type="InterPro" id="IPR019004">
    <property type="entry name" value="YqeY/Aim41"/>
</dbReference>
<organism evidence="1 2">
    <name type="scientific">Helicobacter didelphidarum</name>
    <dbReference type="NCBI Taxonomy" id="2040648"/>
    <lineage>
        <taxon>Bacteria</taxon>
        <taxon>Pseudomonadati</taxon>
        <taxon>Campylobacterota</taxon>
        <taxon>Epsilonproteobacteria</taxon>
        <taxon>Campylobacterales</taxon>
        <taxon>Helicobacteraceae</taxon>
        <taxon>Helicobacter</taxon>
    </lineage>
</organism>
<name>A0A3D8IDV9_9HELI</name>
<dbReference type="GO" id="GO:0016884">
    <property type="term" value="F:carbon-nitrogen ligase activity, with glutamine as amido-N-donor"/>
    <property type="evidence" value="ECO:0007669"/>
    <property type="project" value="InterPro"/>
</dbReference>
<dbReference type="Gene3D" id="1.10.10.410">
    <property type="match status" value="1"/>
</dbReference>
<dbReference type="Pfam" id="PF09424">
    <property type="entry name" value="YqeY"/>
    <property type="match status" value="1"/>
</dbReference>
<dbReference type="PANTHER" id="PTHR28055">
    <property type="entry name" value="ALTERED INHERITANCE OF MITOCHONDRIA PROTEIN 41, MITOCHONDRIAL"/>
    <property type="match status" value="1"/>
</dbReference>
<dbReference type="AlphaFoldDB" id="A0A3D8IDV9"/>
<dbReference type="InterPro" id="IPR023168">
    <property type="entry name" value="GatB_Yqey_C_2"/>
</dbReference>
<dbReference type="InterPro" id="IPR042184">
    <property type="entry name" value="YqeY/Aim41_N"/>
</dbReference>
<accession>A0A3D8IDV9</accession>
<sequence length="151" mass="17190">MNIKEKMMADIKEAMKNKDNAKRDTLRTLHAALKQVEIDKRITLSDEDCINILKTALKQREDAKESYIQANRKDLADKEEFEIALILEYLPKQLNDRELESALQAIIIRVNAQDSKDLGKVMVEAKSLNQVATGKRISEMAKVMLTKISSS</sequence>
<keyword evidence="1" id="KW-0808">Transferase</keyword>
<dbReference type="GO" id="GO:0016740">
    <property type="term" value="F:transferase activity"/>
    <property type="evidence" value="ECO:0007669"/>
    <property type="project" value="UniProtKB-KW"/>
</dbReference>
<dbReference type="SUPFAM" id="SSF89095">
    <property type="entry name" value="GatB/YqeY motif"/>
    <property type="match status" value="1"/>
</dbReference>
<proteinExistence type="predicted"/>
<dbReference type="EMBL" id="NXLQ01000025">
    <property type="protein sequence ID" value="RDU63215.1"/>
    <property type="molecule type" value="Genomic_DNA"/>
</dbReference>
<evidence type="ECO:0000313" key="2">
    <source>
        <dbReference type="Proteomes" id="UP000256379"/>
    </source>
</evidence>
<dbReference type="PANTHER" id="PTHR28055:SF1">
    <property type="entry name" value="ALTERED INHERITANCE OF MITOCHONDRIA PROTEIN 41, MITOCHONDRIAL"/>
    <property type="match status" value="1"/>
</dbReference>
<dbReference type="InterPro" id="IPR003789">
    <property type="entry name" value="Asn/Gln_tRNA_amidoTrase-B-like"/>
</dbReference>
<gene>
    <name evidence="1" type="ORF">CQA53_08715</name>
</gene>
<protein>
    <submittedName>
        <fullName evidence="1">Glutamyl-tRNA amidotransferase</fullName>
    </submittedName>
</protein>
<reference evidence="1 2" key="1">
    <citation type="submission" date="2018-04" db="EMBL/GenBank/DDBJ databases">
        <title>Novel Campyloabacter and Helicobacter Species and Strains.</title>
        <authorList>
            <person name="Mannion A.J."/>
            <person name="Shen Z."/>
            <person name="Fox J.G."/>
        </authorList>
    </citation>
    <scope>NUCLEOTIDE SEQUENCE [LARGE SCALE GENOMIC DNA]</scope>
    <source>
        <strain evidence="1 2">MIT 17-337</strain>
    </source>
</reference>
<dbReference type="RefSeq" id="WP_115543616.1">
    <property type="nucleotide sequence ID" value="NZ_NXLQ01000025.1"/>
</dbReference>
<evidence type="ECO:0000313" key="1">
    <source>
        <dbReference type="EMBL" id="RDU63215.1"/>
    </source>
</evidence>
<dbReference type="Gene3D" id="1.10.1510.10">
    <property type="entry name" value="Uncharacterised protein YqeY/AIM41 PF09424, N-terminal domain"/>
    <property type="match status" value="1"/>
</dbReference>
<dbReference type="Proteomes" id="UP000256379">
    <property type="component" value="Unassembled WGS sequence"/>
</dbReference>
<dbReference type="OrthoDB" id="9788127at2"/>
<comment type="caution">
    <text evidence="1">The sequence shown here is derived from an EMBL/GenBank/DDBJ whole genome shotgun (WGS) entry which is preliminary data.</text>
</comment>